<evidence type="ECO:0000313" key="2">
    <source>
        <dbReference type="EMBL" id="ASU81137.1"/>
    </source>
</evidence>
<accession>A0A223RZ68</accession>
<protein>
    <recommendedName>
        <fullName evidence="4">DUF3558 domain-containing protein</fullName>
    </recommendedName>
</protein>
<sequence>MGSAGCSPDSDADDGSSGTTGTSSSEEVLAELKPCEVLSSKALKSFGLEVPGKPKSTLPWAPGCHYDGNPVALRLELNKRENVAAAEKKSTWAEFERVEVNGRSGARAITKGATQARVCDVMFNAGKGMIQVRASEPRLPDDVNECQKALEIAKKVEPNVPEPA</sequence>
<reference evidence="2 3" key="1">
    <citation type="submission" date="2017-08" db="EMBL/GenBank/DDBJ databases">
        <title>The complete genome sequence of moderately halophilic actinomycete Actinopolyspora erythraea YIM 90600, the producer of novel erythromycin, novel actinopolysporins A-C and tubercidin.</title>
        <authorList>
            <person name="Yin M."/>
            <person name="Tang S."/>
        </authorList>
    </citation>
    <scope>NUCLEOTIDE SEQUENCE [LARGE SCALE GENOMIC DNA]</scope>
    <source>
        <strain evidence="2 3">YIM 90600</strain>
    </source>
</reference>
<dbReference type="Proteomes" id="UP000215043">
    <property type="component" value="Chromosome"/>
</dbReference>
<dbReference type="InterPro" id="IPR024520">
    <property type="entry name" value="DUF3558"/>
</dbReference>
<feature type="region of interest" description="Disordered" evidence="1">
    <location>
        <begin position="1"/>
        <end position="28"/>
    </location>
</feature>
<dbReference type="EMBL" id="CP022752">
    <property type="protein sequence ID" value="ASU81137.1"/>
    <property type="molecule type" value="Genomic_DNA"/>
</dbReference>
<evidence type="ECO:0000256" key="1">
    <source>
        <dbReference type="SAM" id="MobiDB-lite"/>
    </source>
</evidence>
<dbReference type="AlphaFoldDB" id="A0A223RZ68"/>
<dbReference type="OrthoDB" id="3690780at2"/>
<proteinExistence type="predicted"/>
<evidence type="ECO:0000313" key="3">
    <source>
        <dbReference type="Proteomes" id="UP000215043"/>
    </source>
</evidence>
<feature type="compositionally biased region" description="Low complexity" evidence="1">
    <location>
        <begin position="1"/>
        <end position="25"/>
    </location>
</feature>
<organism evidence="2 3">
    <name type="scientific">Actinopolyspora erythraea</name>
    <dbReference type="NCBI Taxonomy" id="414996"/>
    <lineage>
        <taxon>Bacteria</taxon>
        <taxon>Bacillati</taxon>
        <taxon>Actinomycetota</taxon>
        <taxon>Actinomycetes</taxon>
        <taxon>Actinopolysporales</taxon>
        <taxon>Actinopolysporaceae</taxon>
        <taxon>Actinopolyspora</taxon>
    </lineage>
</organism>
<evidence type="ECO:0008006" key="4">
    <source>
        <dbReference type="Google" id="ProtNLM"/>
    </source>
</evidence>
<dbReference type="Pfam" id="PF12079">
    <property type="entry name" value="DUF3558"/>
    <property type="match status" value="1"/>
</dbReference>
<dbReference type="KEGG" id="aey:CDG81_14775"/>
<gene>
    <name evidence="2" type="ORF">CDG81_14775</name>
</gene>
<name>A0A223RZ68_9ACTN</name>